<comment type="caution">
    <text evidence="2">The sequence shown here is derived from an EMBL/GenBank/DDBJ whole genome shotgun (WGS) entry which is preliminary data.</text>
</comment>
<gene>
    <name evidence="2" type="ORF">B0T18DRAFT_312869</name>
</gene>
<dbReference type="Proteomes" id="UP001172155">
    <property type="component" value="Unassembled WGS sequence"/>
</dbReference>
<evidence type="ECO:0000256" key="1">
    <source>
        <dbReference type="SAM" id="MobiDB-lite"/>
    </source>
</evidence>
<name>A0AA40F800_9PEZI</name>
<sequence length="290" mass="33610">MFGASLSFVNWDVFEHGVVETFQRHRPFPEEGEQPIGFDLHCKADKTFHAKMYRLSDLSDSPPTGLAPWRSGINDFLSHKPYPGSWDGVDHKGEDREIVVMEYVDVPEAVRTWIEEQQRKTNDTQGLKWFYGVFTKPKDENDNIYHTAPPRPTQPAAGEETYQAPAIPDKDKIVVFPGAAVYENAPLWVAAGSNCERPLSTLEKYKPSVIEDSVLGWVVEHTKPQRDHGKRDITFKVEAMYVTETYDAKRSRLMWEKLHRTLRRNDRKMKKEERLRAKQEIEHGRVKDEL</sequence>
<protein>
    <submittedName>
        <fullName evidence="2">Uncharacterized protein</fullName>
    </submittedName>
</protein>
<keyword evidence="3" id="KW-1185">Reference proteome</keyword>
<accession>A0AA40F800</accession>
<dbReference type="EMBL" id="JAUKUD010000001">
    <property type="protein sequence ID" value="KAK0752692.1"/>
    <property type="molecule type" value="Genomic_DNA"/>
</dbReference>
<reference evidence="2" key="1">
    <citation type="submission" date="2023-06" db="EMBL/GenBank/DDBJ databases">
        <title>Genome-scale phylogeny and comparative genomics of the fungal order Sordariales.</title>
        <authorList>
            <consortium name="Lawrence Berkeley National Laboratory"/>
            <person name="Hensen N."/>
            <person name="Bonometti L."/>
            <person name="Westerberg I."/>
            <person name="Brannstrom I.O."/>
            <person name="Guillou S."/>
            <person name="Cros-Aarteil S."/>
            <person name="Calhoun S."/>
            <person name="Haridas S."/>
            <person name="Kuo A."/>
            <person name="Mondo S."/>
            <person name="Pangilinan J."/>
            <person name="Riley R."/>
            <person name="LaButti K."/>
            <person name="Andreopoulos B."/>
            <person name="Lipzen A."/>
            <person name="Chen C."/>
            <person name="Yanf M."/>
            <person name="Daum C."/>
            <person name="Ng V."/>
            <person name="Clum A."/>
            <person name="Steindorff A."/>
            <person name="Ohm R."/>
            <person name="Martin F."/>
            <person name="Silar P."/>
            <person name="Natvig D."/>
            <person name="Lalanne C."/>
            <person name="Gautier V."/>
            <person name="Ament-velasquez S.L."/>
            <person name="Kruys A."/>
            <person name="Hutchinson M.I."/>
            <person name="Powell A.J."/>
            <person name="Barry K."/>
            <person name="Miller A.N."/>
            <person name="Grigoriev I.V."/>
            <person name="Debuchy R."/>
            <person name="Gladieux P."/>
            <person name="Thoren M.H."/>
            <person name="Johannesson H."/>
        </authorList>
    </citation>
    <scope>NUCLEOTIDE SEQUENCE</scope>
    <source>
        <strain evidence="2">SMH3187-1</strain>
    </source>
</reference>
<evidence type="ECO:0000313" key="3">
    <source>
        <dbReference type="Proteomes" id="UP001172155"/>
    </source>
</evidence>
<evidence type="ECO:0000313" key="2">
    <source>
        <dbReference type="EMBL" id="KAK0752692.1"/>
    </source>
</evidence>
<dbReference type="AlphaFoldDB" id="A0AA40F800"/>
<organism evidence="2 3">
    <name type="scientific">Schizothecium vesticola</name>
    <dbReference type="NCBI Taxonomy" id="314040"/>
    <lineage>
        <taxon>Eukaryota</taxon>
        <taxon>Fungi</taxon>
        <taxon>Dikarya</taxon>
        <taxon>Ascomycota</taxon>
        <taxon>Pezizomycotina</taxon>
        <taxon>Sordariomycetes</taxon>
        <taxon>Sordariomycetidae</taxon>
        <taxon>Sordariales</taxon>
        <taxon>Schizotheciaceae</taxon>
        <taxon>Schizothecium</taxon>
    </lineage>
</organism>
<feature type="compositionally biased region" description="Basic and acidic residues" evidence="1">
    <location>
        <begin position="269"/>
        <end position="290"/>
    </location>
</feature>
<feature type="region of interest" description="Disordered" evidence="1">
    <location>
        <begin position="267"/>
        <end position="290"/>
    </location>
</feature>
<proteinExistence type="predicted"/>